<feature type="compositionally biased region" description="Basic and acidic residues" evidence="4">
    <location>
        <begin position="176"/>
        <end position="190"/>
    </location>
</feature>
<organism evidence="6">
    <name type="scientific">Toxoplasma gondii (strain ATCC 50861 / VEG)</name>
    <dbReference type="NCBI Taxonomy" id="432359"/>
    <lineage>
        <taxon>Eukaryota</taxon>
        <taxon>Sar</taxon>
        <taxon>Alveolata</taxon>
        <taxon>Apicomplexa</taxon>
        <taxon>Conoidasida</taxon>
        <taxon>Coccidia</taxon>
        <taxon>Eucoccidiorida</taxon>
        <taxon>Eimeriorina</taxon>
        <taxon>Sarcocystidae</taxon>
        <taxon>Toxoplasma</taxon>
    </lineage>
</organism>
<reference evidence="6" key="1">
    <citation type="journal article" date="2015" name="PLoS ONE">
        <title>Comprehensive Evaluation of Toxoplasma gondii VEG and Neospora caninum LIV Genomes with Tachyzoite Stage Transcriptome and Proteome Defines Novel Transcript Features.</title>
        <authorList>
            <person name="Ramaprasad A."/>
            <person name="Mourier T."/>
            <person name="Naeem R."/>
            <person name="Malas T.B."/>
            <person name="Moussa E."/>
            <person name="Panigrahi A."/>
            <person name="Vermont S.J."/>
            <person name="Otto T.D."/>
            <person name="Wastling J."/>
            <person name="Pain A."/>
        </authorList>
    </citation>
    <scope>NUCLEOTIDE SEQUENCE</scope>
    <source>
        <strain evidence="6">VEG</strain>
    </source>
</reference>
<accession>A0A0F7VBM7</accession>
<protein>
    <recommendedName>
        <fullName evidence="5">RanBP2-type domain-containing protein</fullName>
    </recommendedName>
</protein>
<keyword evidence="1" id="KW-0479">Metal-binding</keyword>
<keyword evidence="2" id="KW-0863">Zinc-finger</keyword>
<dbReference type="EMBL" id="LN714502">
    <property type="protein sequence ID" value="CEL78696.1"/>
    <property type="molecule type" value="Genomic_DNA"/>
</dbReference>
<evidence type="ECO:0000313" key="6">
    <source>
        <dbReference type="EMBL" id="CEL78696.1"/>
    </source>
</evidence>
<evidence type="ECO:0000256" key="4">
    <source>
        <dbReference type="SAM" id="MobiDB-lite"/>
    </source>
</evidence>
<feature type="region of interest" description="Disordered" evidence="4">
    <location>
        <begin position="1"/>
        <end position="138"/>
    </location>
</feature>
<feature type="region of interest" description="Disordered" evidence="4">
    <location>
        <begin position="176"/>
        <end position="203"/>
    </location>
</feature>
<proteinExistence type="predicted"/>
<feature type="compositionally biased region" description="Polar residues" evidence="4">
    <location>
        <begin position="113"/>
        <end position="123"/>
    </location>
</feature>
<keyword evidence="3" id="KW-0862">Zinc</keyword>
<dbReference type="PROSITE" id="PS01358">
    <property type="entry name" value="ZF_RANBP2_1"/>
    <property type="match status" value="1"/>
</dbReference>
<name>A0A0F7VBM7_TOXGV</name>
<feature type="domain" description="RanBP2-type" evidence="5">
    <location>
        <begin position="335"/>
        <end position="354"/>
    </location>
</feature>
<sequence>MKSKKRDRKDKRRRHEEKRKKTKRRHRRRSSSSSESSTSRSPRSLSRSPVRNKSRVEQASSSPDSLSRKHRPPLSLESSRFPTSSNGDMRKAANGAYAANEQDRRRRRRSSSENEIVSFTYSRPTVGPTRFGAADETELPRQVRNTSLVAKVAAASLRNSSPVPLEDSIGSKGVSHFERFPQRGSTDHSARRTHSSGFSDSGFSVGDAVLEKRNLRERDIWRGDRGRRSQERGSTFSQSQGKEDASALAASAYELKTYHRAFGLDVGGYAFVGEEEALPVSNTHRGEGATDSLQDAIKAGAAASLLHGSLVQVKKTERHGTREKTNSKTHPHLFWQCWSCGADNYKTRHQCFKCKRLFAL</sequence>
<evidence type="ECO:0000256" key="1">
    <source>
        <dbReference type="ARBA" id="ARBA00022723"/>
    </source>
</evidence>
<gene>
    <name evidence="6" type="ORF">BN1205_000560</name>
</gene>
<feature type="compositionally biased region" description="Low complexity" evidence="4">
    <location>
        <begin position="31"/>
        <end position="49"/>
    </location>
</feature>
<dbReference type="AlphaFoldDB" id="A0A0F7VBM7"/>
<feature type="compositionally biased region" description="Basic and acidic residues" evidence="4">
    <location>
        <begin position="221"/>
        <end position="231"/>
    </location>
</feature>
<feature type="compositionally biased region" description="Basic residues" evidence="4">
    <location>
        <begin position="1"/>
        <end position="30"/>
    </location>
</feature>
<evidence type="ECO:0000256" key="2">
    <source>
        <dbReference type="ARBA" id="ARBA00022771"/>
    </source>
</evidence>
<dbReference type="InterPro" id="IPR001876">
    <property type="entry name" value="Znf_RanBP2"/>
</dbReference>
<evidence type="ECO:0000259" key="5">
    <source>
        <dbReference type="PROSITE" id="PS01358"/>
    </source>
</evidence>
<feature type="compositionally biased region" description="Polar residues" evidence="4">
    <location>
        <begin position="76"/>
        <end position="87"/>
    </location>
</feature>
<feature type="region of interest" description="Disordered" evidence="4">
    <location>
        <begin position="221"/>
        <end position="243"/>
    </location>
</feature>
<evidence type="ECO:0000256" key="3">
    <source>
        <dbReference type="ARBA" id="ARBA00022833"/>
    </source>
</evidence>
<dbReference type="GO" id="GO:0008270">
    <property type="term" value="F:zinc ion binding"/>
    <property type="evidence" value="ECO:0007669"/>
    <property type="project" value="UniProtKB-KW"/>
</dbReference>